<dbReference type="Pfam" id="PF10646">
    <property type="entry name" value="Germane"/>
    <property type="match status" value="1"/>
</dbReference>
<organism evidence="3 4">
    <name type="scientific">Oryzomonas japonica</name>
    <dbReference type="NCBI Taxonomy" id="2603858"/>
    <lineage>
        <taxon>Bacteria</taxon>
        <taxon>Pseudomonadati</taxon>
        <taxon>Thermodesulfobacteriota</taxon>
        <taxon>Desulfuromonadia</taxon>
        <taxon>Geobacterales</taxon>
        <taxon>Geobacteraceae</taxon>
        <taxon>Oryzomonas</taxon>
    </lineage>
</organism>
<comment type="caution">
    <text evidence="3">The sequence shown here is derived from an EMBL/GenBank/DDBJ whole genome shotgun (WGS) entry which is preliminary data.</text>
</comment>
<sequence>MPLVRRKRVNIGLVLPFLVIALAFGWMLWQKYQTSYKIPATPQTKQHSGTRTVVLFFVADGNRLAREARELESCNETGACIKNTLDALLSGPLGDYDEALPENTSLNSVRIEGGTAVVDLSREFAVDLPSGSSAEMLAVYSIVDTVSANYPQISRVKLTVEGNSSTVLNHLDLSAPLAPDYSLEQASGQAPAVAPSTPKKGK</sequence>
<feature type="domain" description="GerMN" evidence="2">
    <location>
        <begin position="81"/>
        <end position="169"/>
    </location>
</feature>
<keyword evidence="1" id="KW-0812">Transmembrane</keyword>
<dbReference type="InterPro" id="IPR019606">
    <property type="entry name" value="GerMN"/>
</dbReference>
<accession>A0A7J4ZSE7</accession>
<evidence type="ECO:0000259" key="2">
    <source>
        <dbReference type="SMART" id="SM00909"/>
    </source>
</evidence>
<protein>
    <submittedName>
        <fullName evidence="3">GerMN domain-containing protein</fullName>
    </submittedName>
</protein>
<dbReference type="RefSeq" id="WP_151127832.1">
    <property type="nucleotide sequence ID" value="NZ_VZQZ01000003.1"/>
</dbReference>
<keyword evidence="1" id="KW-0472">Membrane</keyword>
<evidence type="ECO:0000256" key="1">
    <source>
        <dbReference type="SAM" id="Phobius"/>
    </source>
</evidence>
<dbReference type="EMBL" id="VZQZ01000003">
    <property type="protein sequence ID" value="KAB0666150.1"/>
    <property type="molecule type" value="Genomic_DNA"/>
</dbReference>
<name>A0A7J4ZSE7_9BACT</name>
<dbReference type="AlphaFoldDB" id="A0A7J4ZSE7"/>
<evidence type="ECO:0000313" key="4">
    <source>
        <dbReference type="Proteomes" id="UP000420562"/>
    </source>
</evidence>
<proteinExistence type="predicted"/>
<dbReference type="SMART" id="SM00909">
    <property type="entry name" value="Germane"/>
    <property type="match status" value="1"/>
</dbReference>
<evidence type="ECO:0000313" key="3">
    <source>
        <dbReference type="EMBL" id="KAB0666150.1"/>
    </source>
</evidence>
<feature type="transmembrane region" description="Helical" evidence="1">
    <location>
        <begin position="12"/>
        <end position="29"/>
    </location>
</feature>
<dbReference type="Proteomes" id="UP000420562">
    <property type="component" value="Unassembled WGS sequence"/>
</dbReference>
<keyword evidence="1" id="KW-1133">Transmembrane helix</keyword>
<reference evidence="3 4" key="1">
    <citation type="submission" date="2019-09" db="EMBL/GenBank/DDBJ databases">
        <title>Geobacter sp. Red96, a novel strain isolated from paddy soil.</title>
        <authorList>
            <person name="Xu Z."/>
            <person name="Masuda Y."/>
            <person name="Itoh H."/>
            <person name="Senoo K."/>
        </authorList>
    </citation>
    <scope>NUCLEOTIDE SEQUENCE [LARGE SCALE GENOMIC DNA]</scope>
    <source>
        <strain evidence="3 4">Red96</strain>
    </source>
</reference>
<gene>
    <name evidence="3" type="ORF">F6V25_06670</name>
</gene>
<keyword evidence="4" id="KW-1185">Reference proteome</keyword>